<dbReference type="EMBL" id="CM026427">
    <property type="protein sequence ID" value="KAG0571226.1"/>
    <property type="molecule type" value="Genomic_DNA"/>
</dbReference>
<dbReference type="PANTHER" id="PTHR28653:SF1">
    <property type="entry name" value="ATPASE SWSAP1"/>
    <property type="match status" value="1"/>
</dbReference>
<dbReference type="Gene3D" id="3.40.50.300">
    <property type="entry name" value="P-loop containing nucleotide triphosphate hydrolases"/>
    <property type="match status" value="1"/>
</dbReference>
<protein>
    <submittedName>
        <fullName evidence="1">Uncharacterized protein</fullName>
    </submittedName>
</protein>
<keyword evidence="2" id="KW-1185">Reference proteome</keyword>
<sequence>MGLVLFRVHHIMAGPGIAVRDLFAWATSTSASSSSSGSHDVTSKPFSRALVSGPPASGKTSLLLQFAYNCASQDSSSFVTFICKPHSLDHNPPCLSQGVDPECDAFARITIKYIHDDEELRKYFAAFHVQRIFPRAVIIDDFYDLFNERSCAERFGHIRPRESAMVKTLALCYDAISFANGYGGRGAQCHLLVSDSHVGETPRLRFIYQRWLPQILTIEALDDSSFCVSLGRDEVSPANKAVKATYTLIQGRLQLDCIEVHG</sequence>
<reference evidence="1 2" key="1">
    <citation type="submission" date="2020-06" db="EMBL/GenBank/DDBJ databases">
        <title>WGS assembly of Ceratodon purpureus strain R40.</title>
        <authorList>
            <person name="Carey S.B."/>
            <person name="Jenkins J."/>
            <person name="Shu S."/>
            <person name="Lovell J.T."/>
            <person name="Sreedasyam A."/>
            <person name="Maumus F."/>
            <person name="Tiley G.P."/>
            <person name="Fernandez-Pozo N."/>
            <person name="Barry K."/>
            <person name="Chen C."/>
            <person name="Wang M."/>
            <person name="Lipzen A."/>
            <person name="Daum C."/>
            <person name="Saski C.A."/>
            <person name="Payton A.C."/>
            <person name="Mcbreen J.C."/>
            <person name="Conrad R.E."/>
            <person name="Kollar L.M."/>
            <person name="Olsson S."/>
            <person name="Huttunen S."/>
            <person name="Landis J.B."/>
            <person name="Wickett N.J."/>
            <person name="Johnson M.G."/>
            <person name="Rensing S.A."/>
            <person name="Grimwood J."/>
            <person name="Schmutz J."/>
            <person name="Mcdaniel S.F."/>
        </authorList>
    </citation>
    <scope>NUCLEOTIDE SEQUENCE [LARGE SCALE GENOMIC DNA]</scope>
    <source>
        <strain evidence="1 2">R40</strain>
    </source>
</reference>
<dbReference type="GO" id="GO:0000724">
    <property type="term" value="P:double-strand break repair via homologous recombination"/>
    <property type="evidence" value="ECO:0007669"/>
    <property type="project" value="TreeGrafter"/>
</dbReference>
<dbReference type="SUPFAM" id="SSF52540">
    <property type="entry name" value="P-loop containing nucleoside triphosphate hydrolases"/>
    <property type="match status" value="1"/>
</dbReference>
<evidence type="ECO:0000313" key="1">
    <source>
        <dbReference type="EMBL" id="KAG0571226.1"/>
    </source>
</evidence>
<dbReference type="GO" id="GO:0097196">
    <property type="term" value="C:Shu complex"/>
    <property type="evidence" value="ECO:0007669"/>
    <property type="project" value="TreeGrafter"/>
</dbReference>
<dbReference type="OrthoDB" id="67296at2759"/>
<dbReference type="PANTHER" id="PTHR28653">
    <property type="match status" value="1"/>
</dbReference>
<organism evidence="1 2">
    <name type="scientific">Ceratodon purpureus</name>
    <name type="common">Fire moss</name>
    <name type="synonym">Dicranum purpureum</name>
    <dbReference type="NCBI Taxonomy" id="3225"/>
    <lineage>
        <taxon>Eukaryota</taxon>
        <taxon>Viridiplantae</taxon>
        <taxon>Streptophyta</taxon>
        <taxon>Embryophyta</taxon>
        <taxon>Bryophyta</taxon>
        <taxon>Bryophytina</taxon>
        <taxon>Bryopsida</taxon>
        <taxon>Dicranidae</taxon>
        <taxon>Pseudoditrichales</taxon>
        <taxon>Ditrichaceae</taxon>
        <taxon>Ceratodon</taxon>
    </lineage>
</organism>
<dbReference type="Proteomes" id="UP000822688">
    <property type="component" value="Chromosome 6"/>
</dbReference>
<dbReference type="GO" id="GO:0003697">
    <property type="term" value="F:single-stranded DNA binding"/>
    <property type="evidence" value="ECO:0007669"/>
    <property type="project" value="TreeGrafter"/>
</dbReference>
<name>A0A8T0HK92_CERPU</name>
<accession>A0A8T0HK92</accession>
<dbReference type="AlphaFoldDB" id="A0A8T0HK92"/>
<dbReference type="InterPro" id="IPR027417">
    <property type="entry name" value="P-loop_NTPase"/>
</dbReference>
<comment type="caution">
    <text evidence="1">The sequence shown here is derived from an EMBL/GenBank/DDBJ whole genome shotgun (WGS) entry which is preliminary data.</text>
</comment>
<proteinExistence type="predicted"/>
<evidence type="ECO:0000313" key="2">
    <source>
        <dbReference type="Proteomes" id="UP000822688"/>
    </source>
</evidence>
<gene>
    <name evidence="1" type="ORF">KC19_6G220900</name>
</gene>